<dbReference type="InterPro" id="IPR027417">
    <property type="entry name" value="P-loop_NTPase"/>
</dbReference>
<dbReference type="PANTHER" id="PTHR13696">
    <property type="entry name" value="P-LOOP CONTAINING NUCLEOSIDE TRIPHOSPHATE HYDROLASE"/>
    <property type="match status" value="1"/>
</dbReference>
<dbReference type="InterPro" id="IPR050678">
    <property type="entry name" value="DNA_Partitioning_ATPase"/>
</dbReference>
<dbReference type="NCBIfam" id="NF041546">
    <property type="entry name" value="ParA_partition"/>
    <property type="match status" value="1"/>
</dbReference>
<dbReference type="InterPro" id="IPR048089">
    <property type="entry name" value="McdA"/>
</dbReference>
<dbReference type="EMBL" id="UINC01051358">
    <property type="protein sequence ID" value="SVB65424.1"/>
    <property type="molecule type" value="Genomic_DNA"/>
</dbReference>
<dbReference type="SUPFAM" id="SSF52540">
    <property type="entry name" value="P-loop containing nucleoside triphosphate hydrolases"/>
    <property type="match status" value="1"/>
</dbReference>
<dbReference type="Gene3D" id="3.40.50.300">
    <property type="entry name" value="P-loop containing nucleotide triphosphate hydrolases"/>
    <property type="match status" value="1"/>
</dbReference>
<proteinExistence type="predicted"/>
<dbReference type="AlphaFoldDB" id="A0A382FST0"/>
<evidence type="ECO:0000313" key="2">
    <source>
        <dbReference type="EMBL" id="SVB65424.1"/>
    </source>
</evidence>
<dbReference type="InterPro" id="IPR002586">
    <property type="entry name" value="CobQ/CobB/MinD/ParA_Nub-bd_dom"/>
</dbReference>
<dbReference type="PANTHER" id="PTHR13696:SF96">
    <property type="entry name" value="COBQ_COBB_MIND_PARA NUCLEOTIDE BINDING DOMAIN-CONTAINING PROTEIN"/>
    <property type="match status" value="1"/>
</dbReference>
<organism evidence="2">
    <name type="scientific">marine metagenome</name>
    <dbReference type="NCBI Taxonomy" id="408172"/>
    <lineage>
        <taxon>unclassified sequences</taxon>
        <taxon>metagenomes</taxon>
        <taxon>ecological metagenomes</taxon>
    </lineage>
</organism>
<reference evidence="2" key="1">
    <citation type="submission" date="2018-05" db="EMBL/GenBank/DDBJ databases">
        <authorList>
            <person name="Lanie J.A."/>
            <person name="Ng W.-L."/>
            <person name="Kazmierczak K.M."/>
            <person name="Andrzejewski T.M."/>
            <person name="Davidsen T.M."/>
            <person name="Wayne K.J."/>
            <person name="Tettelin H."/>
            <person name="Glass J.I."/>
            <person name="Rusch D."/>
            <person name="Podicherti R."/>
            <person name="Tsui H.-C.T."/>
            <person name="Winkler M.E."/>
        </authorList>
    </citation>
    <scope>NUCLEOTIDE SEQUENCE</scope>
</reference>
<dbReference type="CDD" id="cd02042">
    <property type="entry name" value="ParAB_family"/>
    <property type="match status" value="1"/>
</dbReference>
<evidence type="ECO:0000259" key="1">
    <source>
        <dbReference type="Pfam" id="PF01656"/>
    </source>
</evidence>
<sequence>MGKIISFANQKGGSGKTTLAANLAVLWANSNYRVAVIDADAQNSLTYWLEARKKYYGSEPTGIEVYPFDSRNLIENVKEIKRKYDFIIIDSPPSITFETIQIVKASDFIYVPVQPSPLDLMATIPFLNIAKQERKKTIVILNRVMPRAKLTDAMIMRLRYAGAKIARSRISGKIIYAETFSVGRGVVDISVTTDASKEIINVGNEILRNF</sequence>
<gene>
    <name evidence="2" type="ORF">METZ01_LOCUS218278</name>
</gene>
<protein>
    <recommendedName>
        <fullName evidence="1">CobQ/CobB/MinD/ParA nucleotide binding domain-containing protein</fullName>
    </recommendedName>
</protein>
<feature type="domain" description="CobQ/CobB/MinD/ParA nucleotide binding" evidence="1">
    <location>
        <begin position="5"/>
        <end position="171"/>
    </location>
</feature>
<accession>A0A382FST0</accession>
<dbReference type="PIRSF" id="PIRSF009320">
    <property type="entry name" value="Nuc_binding_HP_1000"/>
    <property type="match status" value="1"/>
</dbReference>
<name>A0A382FST0_9ZZZZ</name>
<dbReference type="Pfam" id="PF01656">
    <property type="entry name" value="CbiA"/>
    <property type="match status" value="1"/>
</dbReference>